<dbReference type="InterPro" id="IPR036942">
    <property type="entry name" value="Beta-barrel_TonB_sf"/>
</dbReference>
<comment type="similarity">
    <text evidence="8 9">Belongs to the TonB-dependent receptor family.</text>
</comment>
<gene>
    <name evidence="10" type="primary">cirA_3</name>
    <name evidence="10" type="ORF">WYH_00442</name>
</gene>
<dbReference type="GO" id="GO:0009279">
    <property type="term" value="C:cell outer membrane"/>
    <property type="evidence" value="ECO:0007669"/>
    <property type="project" value="UniProtKB-SubCell"/>
</dbReference>
<dbReference type="PATRIC" id="fig|1267766.3.peg.446"/>
<keyword evidence="3 8" id="KW-1134">Transmembrane beta strand</keyword>
<evidence type="ECO:0000256" key="8">
    <source>
        <dbReference type="PROSITE-ProRule" id="PRU01360"/>
    </source>
</evidence>
<evidence type="ECO:0000256" key="1">
    <source>
        <dbReference type="ARBA" id="ARBA00004571"/>
    </source>
</evidence>
<dbReference type="PANTHER" id="PTHR47234">
    <property type="match status" value="1"/>
</dbReference>
<dbReference type="Gene3D" id="2.40.170.20">
    <property type="entry name" value="TonB-dependent receptor, beta-barrel domain"/>
    <property type="match status" value="1"/>
</dbReference>
<reference evidence="10" key="1">
    <citation type="submission" date="2015-05" db="EMBL/GenBank/DDBJ databases">
        <title>The complete genome of Altererythrobacter atlanticus strain 26DY36.</title>
        <authorList>
            <person name="Wu Y.-H."/>
            <person name="Cheng H."/>
            <person name="Wu X.-W."/>
        </authorList>
    </citation>
    <scope>NUCLEOTIDE SEQUENCE [LARGE SCALE GENOMIC DNA]</scope>
    <source>
        <strain evidence="10">26DY36</strain>
    </source>
</reference>
<dbReference type="Pfam" id="PF00593">
    <property type="entry name" value="TonB_dep_Rec_b-barrel"/>
    <property type="match status" value="1"/>
</dbReference>
<evidence type="ECO:0000256" key="9">
    <source>
        <dbReference type="RuleBase" id="RU003357"/>
    </source>
</evidence>
<evidence type="ECO:0000256" key="4">
    <source>
        <dbReference type="ARBA" id="ARBA00022692"/>
    </source>
</evidence>
<dbReference type="OrthoDB" id="7614575at2"/>
<dbReference type="KEGG" id="aay:WYH_00442"/>
<dbReference type="RefSeq" id="WP_082347752.1">
    <property type="nucleotide sequence ID" value="NZ_CP011452.2"/>
</dbReference>
<evidence type="ECO:0000256" key="7">
    <source>
        <dbReference type="ARBA" id="ARBA00023237"/>
    </source>
</evidence>
<dbReference type="STRING" id="1267766.WYH_00442"/>
<keyword evidence="4 8" id="KW-0812">Transmembrane</keyword>
<keyword evidence="11" id="KW-1185">Reference proteome</keyword>
<dbReference type="Pfam" id="PF07715">
    <property type="entry name" value="Plug"/>
    <property type="match status" value="1"/>
</dbReference>
<dbReference type="InterPro" id="IPR000531">
    <property type="entry name" value="Beta-barrel_TonB"/>
</dbReference>
<evidence type="ECO:0000313" key="10">
    <source>
        <dbReference type="EMBL" id="AKH41501.1"/>
    </source>
</evidence>
<accession>A0A0F7KQX4</accession>
<dbReference type="Proteomes" id="UP000034392">
    <property type="component" value="Chromosome"/>
</dbReference>
<comment type="subcellular location">
    <subcellularLocation>
        <location evidence="1 8">Cell outer membrane</location>
        <topology evidence="1 8">Multi-pass membrane protein</topology>
    </subcellularLocation>
</comment>
<keyword evidence="5 9" id="KW-0798">TonB box</keyword>
<evidence type="ECO:0000256" key="2">
    <source>
        <dbReference type="ARBA" id="ARBA00022448"/>
    </source>
</evidence>
<dbReference type="InterPro" id="IPR039426">
    <property type="entry name" value="TonB-dep_rcpt-like"/>
</dbReference>
<keyword evidence="6 8" id="KW-0472">Membrane</keyword>
<sequence length="998" mass="107249">MNARQITGSRAFFLAGSALAALSALPAHAQDGGSDGGQGAGNEPIVVTGSRLQRTTFDAPSPVTTLGGDDLARRGVTNIAEAITELPSFRDSTGPQTQGFGSFNVGARIVNLRGLGVTRNLILVDGRRFAPSTREGSVDLNFIPSILIDRTEIVTGGASAAYGSDAITGVVNVILDKNLEGLKVQADYGVSEEGDGDRYHAAAAFGTSIGDRGHFVIGGEWSDQNGIGNCFTRDWCTPGAVVTNLFHGTGNGLPNYVRSNDNAGLRFNNAGVVYAGPTDPNGVGSLLGTGGITFDSDGNPQPFEVGNPAFALFQRGGDILPAYINANITVPVERYSVNAFADYEIADDVTVFVEGTYGHVDGQLLQTSFFSLGIPIYADNPFIPAEVRATLPAGQQAQPAGPDTLVRPGAPAFSLARMFDDFGRGYSTSAADTYRASAGIEGKLGSNWNWDGYYQYSRTDRLQRVEDNLVVGAAIYPVSNPATIAQSNAYFYFAADAVVDPSTGQPTCRALLSDDPALVAAAQGCVPVNLFGENNYDPAAKDYIYGTLIEDIKLEQHVLAANLAGDLFDAPGGPVGLAFGAEYRVDKIDVVHDDLSNLYAYFQNFGADYNGKTEVVEGYAEVEVPLLSDQPFAQALTVNGAIRQTHYKVTGFGSYLRTQVENSFDATAWKLSANWEPTDWLRFRVSRSRDIRAPNFAELFLSSASSFTTVANPFNPGQTENPDLRNGGSPFIDPEKADTWGVGMILQPSGFLDGFRLSVDYYDIKVKDYIGTPPGGFQNIINECYGGRQAACDLINDGSIAAGEDITEIRSVSLNLEELRTSGIDFEADYRFELGGENQLLLRGLATYTDELTTVAFGQEIDRAGQTGIAGSISAPKWSANGFLTFVNPRFTATLQGRYIDSGVLDALYSDPSDPGYDPTLPNSINDNSVPSRFYLNLFGTMKIGPDWENGNGFELFFRINNLLDKDPPIVPEFQFPTNPVYFDTIGRYYTFGARARF</sequence>
<evidence type="ECO:0000256" key="5">
    <source>
        <dbReference type="ARBA" id="ARBA00023077"/>
    </source>
</evidence>
<dbReference type="InterPro" id="IPR037066">
    <property type="entry name" value="Plug_dom_sf"/>
</dbReference>
<name>A0A0F7KQX4_9SPHN</name>
<keyword evidence="10" id="KW-0675">Receptor</keyword>
<protein>
    <submittedName>
        <fullName evidence="10">Colicin I receptor</fullName>
    </submittedName>
</protein>
<proteinExistence type="inferred from homology"/>
<dbReference type="AlphaFoldDB" id="A0A0F7KQX4"/>
<dbReference type="PANTHER" id="PTHR47234:SF3">
    <property type="entry name" value="SECRETIN_TONB SHORT N-TERMINAL DOMAIN-CONTAINING PROTEIN"/>
    <property type="match status" value="1"/>
</dbReference>
<dbReference type="Gene3D" id="2.170.130.10">
    <property type="entry name" value="TonB-dependent receptor, plug domain"/>
    <property type="match status" value="1"/>
</dbReference>
<organism evidence="10 11">
    <name type="scientific">Croceibacterium atlanticum</name>
    <dbReference type="NCBI Taxonomy" id="1267766"/>
    <lineage>
        <taxon>Bacteria</taxon>
        <taxon>Pseudomonadati</taxon>
        <taxon>Pseudomonadota</taxon>
        <taxon>Alphaproteobacteria</taxon>
        <taxon>Sphingomonadales</taxon>
        <taxon>Erythrobacteraceae</taxon>
        <taxon>Croceibacterium</taxon>
    </lineage>
</organism>
<evidence type="ECO:0000313" key="11">
    <source>
        <dbReference type="Proteomes" id="UP000034392"/>
    </source>
</evidence>
<keyword evidence="7 8" id="KW-0998">Cell outer membrane</keyword>
<dbReference type="InterPro" id="IPR012910">
    <property type="entry name" value="Plug_dom"/>
</dbReference>
<keyword evidence="2 8" id="KW-0813">Transport</keyword>
<evidence type="ECO:0000256" key="3">
    <source>
        <dbReference type="ARBA" id="ARBA00022452"/>
    </source>
</evidence>
<dbReference type="SUPFAM" id="SSF56935">
    <property type="entry name" value="Porins"/>
    <property type="match status" value="1"/>
</dbReference>
<dbReference type="EMBL" id="CP011452">
    <property type="protein sequence ID" value="AKH41501.1"/>
    <property type="molecule type" value="Genomic_DNA"/>
</dbReference>
<evidence type="ECO:0000256" key="6">
    <source>
        <dbReference type="ARBA" id="ARBA00023136"/>
    </source>
</evidence>
<dbReference type="PROSITE" id="PS52016">
    <property type="entry name" value="TONB_DEPENDENT_REC_3"/>
    <property type="match status" value="1"/>
</dbReference>